<dbReference type="Proteomes" id="UP000485058">
    <property type="component" value="Unassembled WGS sequence"/>
</dbReference>
<accession>A0A699Z1Q9</accession>
<comment type="caution">
    <text evidence="2">The sequence shown here is derived from an EMBL/GenBank/DDBJ whole genome shotgun (WGS) entry which is preliminary data.</text>
</comment>
<evidence type="ECO:0000313" key="3">
    <source>
        <dbReference type="Proteomes" id="UP000485058"/>
    </source>
</evidence>
<evidence type="ECO:0000256" key="1">
    <source>
        <dbReference type="SAM" id="MobiDB-lite"/>
    </source>
</evidence>
<feature type="non-terminal residue" evidence="2">
    <location>
        <position position="164"/>
    </location>
</feature>
<keyword evidence="3" id="KW-1185">Reference proteome</keyword>
<evidence type="ECO:0000313" key="2">
    <source>
        <dbReference type="EMBL" id="GFH16473.1"/>
    </source>
</evidence>
<dbReference type="AlphaFoldDB" id="A0A699Z1Q9"/>
<sequence length="164" mass="18498">MLHVDVRTAFALRDFDKEAVLDELMTKGVLRVNRLVRQALADGAERACGWVRQDYGNGSSMATEDPVHAAHALHVCAHIIQLQGRYYDAVHVYKEALDILHRAAAERQRAQALQLVIHYTELLLLMKQWEPAHHMAQVAVHLAQSKQARHGGEGGRQRSQDPEQ</sequence>
<dbReference type="InterPro" id="IPR011990">
    <property type="entry name" value="TPR-like_helical_dom_sf"/>
</dbReference>
<dbReference type="SUPFAM" id="SSF48452">
    <property type="entry name" value="TPR-like"/>
    <property type="match status" value="1"/>
</dbReference>
<proteinExistence type="predicted"/>
<feature type="non-terminal residue" evidence="2">
    <location>
        <position position="1"/>
    </location>
</feature>
<dbReference type="EMBL" id="BLLF01001002">
    <property type="protein sequence ID" value="GFH16473.1"/>
    <property type="molecule type" value="Genomic_DNA"/>
</dbReference>
<protein>
    <submittedName>
        <fullName evidence="2">Uncharacterized protein</fullName>
    </submittedName>
</protein>
<feature type="compositionally biased region" description="Basic and acidic residues" evidence="1">
    <location>
        <begin position="150"/>
        <end position="164"/>
    </location>
</feature>
<feature type="region of interest" description="Disordered" evidence="1">
    <location>
        <begin position="143"/>
        <end position="164"/>
    </location>
</feature>
<name>A0A699Z1Q9_HAELA</name>
<reference evidence="2 3" key="1">
    <citation type="submission" date="2020-02" db="EMBL/GenBank/DDBJ databases">
        <title>Draft genome sequence of Haematococcus lacustris strain NIES-144.</title>
        <authorList>
            <person name="Morimoto D."/>
            <person name="Nakagawa S."/>
            <person name="Yoshida T."/>
            <person name="Sawayama S."/>
        </authorList>
    </citation>
    <scope>NUCLEOTIDE SEQUENCE [LARGE SCALE GENOMIC DNA]</scope>
    <source>
        <strain evidence="2 3">NIES-144</strain>
    </source>
</reference>
<organism evidence="2 3">
    <name type="scientific">Haematococcus lacustris</name>
    <name type="common">Green alga</name>
    <name type="synonym">Haematococcus pluvialis</name>
    <dbReference type="NCBI Taxonomy" id="44745"/>
    <lineage>
        <taxon>Eukaryota</taxon>
        <taxon>Viridiplantae</taxon>
        <taxon>Chlorophyta</taxon>
        <taxon>core chlorophytes</taxon>
        <taxon>Chlorophyceae</taxon>
        <taxon>CS clade</taxon>
        <taxon>Chlamydomonadales</taxon>
        <taxon>Haematococcaceae</taxon>
        <taxon>Haematococcus</taxon>
    </lineage>
</organism>
<gene>
    <name evidence="2" type="ORF">HaLaN_12898</name>
</gene>